<evidence type="ECO:0000313" key="14">
    <source>
        <dbReference type="Proteomes" id="UP001500279"/>
    </source>
</evidence>
<keyword evidence="8 10" id="KW-1133">Transmembrane helix</keyword>
<comment type="subcellular location">
    <subcellularLocation>
        <location evidence="2">Membrane</location>
    </subcellularLocation>
</comment>
<keyword evidence="10" id="KW-0472">Membrane</keyword>
<keyword evidence="7 13" id="KW-0418">Kinase</keyword>
<evidence type="ECO:0000259" key="11">
    <source>
        <dbReference type="PROSITE" id="PS50109"/>
    </source>
</evidence>
<name>A0ABN1KB00_9BURK</name>
<keyword evidence="4" id="KW-0597">Phosphoprotein</keyword>
<dbReference type="InterPro" id="IPR003594">
    <property type="entry name" value="HATPase_dom"/>
</dbReference>
<dbReference type="EMBL" id="BAAAEW010000026">
    <property type="protein sequence ID" value="GAA0759907.1"/>
    <property type="molecule type" value="Genomic_DNA"/>
</dbReference>
<dbReference type="InterPro" id="IPR003661">
    <property type="entry name" value="HisK_dim/P_dom"/>
</dbReference>
<proteinExistence type="predicted"/>
<evidence type="ECO:0000256" key="5">
    <source>
        <dbReference type="ARBA" id="ARBA00022679"/>
    </source>
</evidence>
<evidence type="ECO:0000256" key="8">
    <source>
        <dbReference type="ARBA" id="ARBA00022989"/>
    </source>
</evidence>
<feature type="domain" description="Histidine kinase" evidence="11">
    <location>
        <begin position="272"/>
        <end position="487"/>
    </location>
</feature>
<evidence type="ECO:0000259" key="12">
    <source>
        <dbReference type="PROSITE" id="PS50885"/>
    </source>
</evidence>
<evidence type="ECO:0000256" key="2">
    <source>
        <dbReference type="ARBA" id="ARBA00004370"/>
    </source>
</evidence>
<dbReference type="Proteomes" id="UP001500279">
    <property type="component" value="Unassembled WGS sequence"/>
</dbReference>
<dbReference type="SUPFAM" id="SSF47384">
    <property type="entry name" value="Homodimeric domain of signal transducing histidine kinase"/>
    <property type="match status" value="1"/>
</dbReference>
<dbReference type="InterPro" id="IPR036097">
    <property type="entry name" value="HisK_dim/P_sf"/>
</dbReference>
<evidence type="ECO:0000256" key="9">
    <source>
        <dbReference type="ARBA" id="ARBA00023012"/>
    </source>
</evidence>
<evidence type="ECO:0000256" key="1">
    <source>
        <dbReference type="ARBA" id="ARBA00000085"/>
    </source>
</evidence>
<dbReference type="SMART" id="SM00388">
    <property type="entry name" value="HisKA"/>
    <property type="match status" value="1"/>
</dbReference>
<dbReference type="Pfam" id="PF02518">
    <property type="entry name" value="HATPase_c"/>
    <property type="match status" value="1"/>
</dbReference>
<accession>A0ABN1KB00</accession>
<dbReference type="CDD" id="cd00075">
    <property type="entry name" value="HATPase"/>
    <property type="match status" value="1"/>
</dbReference>
<dbReference type="GO" id="GO:0016301">
    <property type="term" value="F:kinase activity"/>
    <property type="evidence" value="ECO:0007669"/>
    <property type="project" value="UniProtKB-KW"/>
</dbReference>
<organism evidence="13 14">
    <name type="scientific">Ideonella azotifigens</name>
    <dbReference type="NCBI Taxonomy" id="513160"/>
    <lineage>
        <taxon>Bacteria</taxon>
        <taxon>Pseudomonadati</taxon>
        <taxon>Pseudomonadota</taxon>
        <taxon>Betaproteobacteria</taxon>
        <taxon>Burkholderiales</taxon>
        <taxon>Sphaerotilaceae</taxon>
        <taxon>Ideonella</taxon>
    </lineage>
</organism>
<dbReference type="PANTHER" id="PTHR45436:SF5">
    <property type="entry name" value="SENSOR HISTIDINE KINASE TRCS"/>
    <property type="match status" value="1"/>
</dbReference>
<dbReference type="RefSeq" id="WP_141287661.1">
    <property type="nucleotide sequence ID" value="NZ_BAAAEW010000026.1"/>
</dbReference>
<dbReference type="PROSITE" id="PS50109">
    <property type="entry name" value="HIS_KIN"/>
    <property type="match status" value="1"/>
</dbReference>
<keyword evidence="14" id="KW-1185">Reference proteome</keyword>
<dbReference type="InterPro" id="IPR050428">
    <property type="entry name" value="TCS_sensor_his_kinase"/>
</dbReference>
<keyword evidence="6 10" id="KW-0812">Transmembrane</keyword>
<dbReference type="PROSITE" id="PS51257">
    <property type="entry name" value="PROKAR_LIPOPROTEIN"/>
    <property type="match status" value="1"/>
</dbReference>
<dbReference type="Pfam" id="PF00672">
    <property type="entry name" value="HAMP"/>
    <property type="match status" value="1"/>
</dbReference>
<dbReference type="SMART" id="SM00387">
    <property type="entry name" value="HATPase_c"/>
    <property type="match status" value="1"/>
</dbReference>
<comment type="catalytic activity">
    <reaction evidence="1">
        <text>ATP + protein L-histidine = ADP + protein N-phospho-L-histidine.</text>
        <dbReference type="EC" id="2.7.13.3"/>
    </reaction>
</comment>
<feature type="domain" description="HAMP" evidence="12">
    <location>
        <begin position="197"/>
        <end position="257"/>
    </location>
</feature>
<dbReference type="CDD" id="cd00082">
    <property type="entry name" value="HisKA"/>
    <property type="match status" value="1"/>
</dbReference>
<dbReference type="Gene3D" id="3.30.565.10">
    <property type="entry name" value="Histidine kinase-like ATPase, C-terminal domain"/>
    <property type="match status" value="1"/>
</dbReference>
<dbReference type="CDD" id="cd06225">
    <property type="entry name" value="HAMP"/>
    <property type="match status" value="1"/>
</dbReference>
<feature type="transmembrane region" description="Helical" evidence="10">
    <location>
        <begin position="178"/>
        <end position="199"/>
    </location>
</feature>
<dbReference type="SMART" id="SM00304">
    <property type="entry name" value="HAMP"/>
    <property type="match status" value="1"/>
</dbReference>
<sequence>MKRGWSLSTRLALLFGGLLLACGLAATALQIHAGEQREQEVVQRLSLGLAGHIAGHELLMLPDGPDAGNVQRLFTKLMDVNPSVELYLLGPDGKIIADAAPPGHLKRHQVNLAPLQRLLAGATLPVWGDDPRSEAGQKVFSAAPLWTNGRLAGYVYVVLIGEEHQALLHPWADAPAHIGAMALITGLAMLAGLLALRAITRPLQRLTRIVQHFDHDGLAGLEAAQQALANEPPSNDEIGRLRQAFGHMAQRLAAQWQDLSHQDQQRRELVANISHDLRTPLTSLHGYLETLKLKAALLSEAERARYLDVAIGQSRQVGRLAQELFELARLEYGAVTLSREVFALPDLVQDVCQKFALAAEARGQRLQADIAPALPQVDADLGLIERVLTNLIDNAIRHTPPGGLIELRLRALGQAVEVRVRDDGPGVLEHLKPHLFVRPSFQTGLRGRAGGLGLVIVSRILQLHGSQIRLMPSSQGADFAFQLAPVRT</sequence>
<dbReference type="PANTHER" id="PTHR45436">
    <property type="entry name" value="SENSOR HISTIDINE KINASE YKOH"/>
    <property type="match status" value="1"/>
</dbReference>
<dbReference type="InterPro" id="IPR036890">
    <property type="entry name" value="HATPase_C_sf"/>
</dbReference>
<gene>
    <name evidence="13" type="ORF">GCM10009107_41810</name>
</gene>
<evidence type="ECO:0000313" key="13">
    <source>
        <dbReference type="EMBL" id="GAA0759907.1"/>
    </source>
</evidence>
<protein>
    <recommendedName>
        <fullName evidence="3">histidine kinase</fullName>
        <ecNumber evidence="3">2.7.13.3</ecNumber>
    </recommendedName>
</protein>
<comment type="caution">
    <text evidence="13">The sequence shown here is derived from an EMBL/GenBank/DDBJ whole genome shotgun (WGS) entry which is preliminary data.</text>
</comment>
<reference evidence="13 14" key="1">
    <citation type="journal article" date="2019" name="Int. J. Syst. Evol. Microbiol.">
        <title>The Global Catalogue of Microorganisms (GCM) 10K type strain sequencing project: providing services to taxonomists for standard genome sequencing and annotation.</title>
        <authorList>
            <consortium name="The Broad Institute Genomics Platform"/>
            <consortium name="The Broad Institute Genome Sequencing Center for Infectious Disease"/>
            <person name="Wu L."/>
            <person name="Ma J."/>
        </authorList>
    </citation>
    <scope>NUCLEOTIDE SEQUENCE [LARGE SCALE GENOMIC DNA]</scope>
    <source>
        <strain evidence="13 14">JCM 15503</strain>
    </source>
</reference>
<evidence type="ECO:0000256" key="7">
    <source>
        <dbReference type="ARBA" id="ARBA00022777"/>
    </source>
</evidence>
<dbReference type="Gene3D" id="6.10.340.10">
    <property type="match status" value="1"/>
</dbReference>
<dbReference type="Gene3D" id="1.10.287.130">
    <property type="match status" value="1"/>
</dbReference>
<evidence type="ECO:0000256" key="10">
    <source>
        <dbReference type="SAM" id="Phobius"/>
    </source>
</evidence>
<keyword evidence="9" id="KW-0902">Two-component regulatory system</keyword>
<evidence type="ECO:0000256" key="4">
    <source>
        <dbReference type="ARBA" id="ARBA00022553"/>
    </source>
</evidence>
<dbReference type="Pfam" id="PF00512">
    <property type="entry name" value="HisKA"/>
    <property type="match status" value="1"/>
</dbReference>
<dbReference type="InterPro" id="IPR005467">
    <property type="entry name" value="His_kinase_dom"/>
</dbReference>
<evidence type="ECO:0000256" key="3">
    <source>
        <dbReference type="ARBA" id="ARBA00012438"/>
    </source>
</evidence>
<evidence type="ECO:0000256" key="6">
    <source>
        <dbReference type="ARBA" id="ARBA00022692"/>
    </source>
</evidence>
<dbReference type="EC" id="2.7.13.3" evidence="3"/>
<keyword evidence="5" id="KW-0808">Transferase</keyword>
<dbReference type="InterPro" id="IPR003660">
    <property type="entry name" value="HAMP_dom"/>
</dbReference>
<dbReference type="PROSITE" id="PS50885">
    <property type="entry name" value="HAMP"/>
    <property type="match status" value="1"/>
</dbReference>
<dbReference type="SUPFAM" id="SSF55874">
    <property type="entry name" value="ATPase domain of HSP90 chaperone/DNA topoisomerase II/histidine kinase"/>
    <property type="match status" value="1"/>
</dbReference>